<feature type="region of interest" description="Disordered" evidence="7">
    <location>
        <begin position="234"/>
        <end position="268"/>
    </location>
</feature>
<organism evidence="9 10">
    <name type="scientific">Streptomyces endophyticus</name>
    <dbReference type="NCBI Taxonomy" id="714166"/>
    <lineage>
        <taxon>Bacteria</taxon>
        <taxon>Bacillati</taxon>
        <taxon>Actinomycetota</taxon>
        <taxon>Actinomycetes</taxon>
        <taxon>Kitasatosporales</taxon>
        <taxon>Streptomycetaceae</taxon>
        <taxon>Streptomyces</taxon>
    </lineage>
</organism>
<feature type="region of interest" description="Disordered" evidence="7">
    <location>
        <begin position="1"/>
        <end position="22"/>
    </location>
</feature>
<proteinExistence type="predicted"/>
<evidence type="ECO:0000256" key="6">
    <source>
        <dbReference type="ARBA" id="ARBA00023014"/>
    </source>
</evidence>
<evidence type="ECO:0000259" key="8">
    <source>
        <dbReference type="Pfam" id="PF03460"/>
    </source>
</evidence>
<evidence type="ECO:0000256" key="4">
    <source>
        <dbReference type="ARBA" id="ARBA00023002"/>
    </source>
</evidence>
<feature type="domain" description="Nitrite/Sulfite reductase ferredoxin-like" evidence="8">
    <location>
        <begin position="34"/>
        <end position="83"/>
    </location>
</feature>
<evidence type="ECO:0000313" key="10">
    <source>
        <dbReference type="Proteomes" id="UP001354931"/>
    </source>
</evidence>
<evidence type="ECO:0000256" key="2">
    <source>
        <dbReference type="ARBA" id="ARBA00022617"/>
    </source>
</evidence>
<evidence type="ECO:0000313" key="9">
    <source>
        <dbReference type="EMBL" id="MEB8344114.1"/>
    </source>
</evidence>
<gene>
    <name evidence="9" type="primary">cobG</name>
    <name evidence="9" type="ORF">OKJ99_42230</name>
</gene>
<dbReference type="Gene3D" id="3.30.413.10">
    <property type="entry name" value="Sulfite Reductase Hemoprotein, domain 1"/>
    <property type="match status" value="1"/>
</dbReference>
<evidence type="ECO:0000256" key="7">
    <source>
        <dbReference type="SAM" id="MobiDB-lite"/>
    </source>
</evidence>
<comment type="caution">
    <text evidence="9">The sequence shown here is derived from an EMBL/GenBank/DDBJ whole genome shotgun (WGS) entry which is preliminary data.</text>
</comment>
<accession>A0ABU6FJE5</accession>
<dbReference type="Proteomes" id="UP001354931">
    <property type="component" value="Unassembled WGS sequence"/>
</dbReference>
<dbReference type="Gene3D" id="3.90.480.10">
    <property type="entry name" value="Sulfite Reductase Hemoprotein,Domain 2"/>
    <property type="match status" value="1"/>
</dbReference>
<dbReference type="RefSeq" id="WP_326023958.1">
    <property type="nucleotide sequence ID" value="NZ_JAOZYC010000207.1"/>
</dbReference>
<dbReference type="NCBIfam" id="TIGR02435">
    <property type="entry name" value="CobG"/>
    <property type="match status" value="1"/>
</dbReference>
<keyword evidence="3" id="KW-0479">Metal-binding</keyword>
<dbReference type="GO" id="GO:0043818">
    <property type="term" value="F:precorrin-3B synthase activity"/>
    <property type="evidence" value="ECO:0007669"/>
    <property type="project" value="UniProtKB-EC"/>
</dbReference>
<name>A0ABU6FJE5_9ACTN</name>
<dbReference type="EMBL" id="JAOZYC010000207">
    <property type="protein sequence ID" value="MEB8344114.1"/>
    <property type="molecule type" value="Genomic_DNA"/>
</dbReference>
<dbReference type="PANTHER" id="PTHR32439">
    <property type="entry name" value="FERREDOXIN--NITRITE REDUCTASE, CHLOROPLASTIC"/>
    <property type="match status" value="1"/>
</dbReference>
<evidence type="ECO:0000256" key="1">
    <source>
        <dbReference type="ARBA" id="ARBA00022485"/>
    </source>
</evidence>
<keyword evidence="10" id="KW-1185">Reference proteome</keyword>
<dbReference type="InterPro" id="IPR036136">
    <property type="entry name" value="Nit/Sulf_reduc_fer-like_dom_sf"/>
</dbReference>
<keyword evidence="2" id="KW-0349">Heme</keyword>
<dbReference type="InterPro" id="IPR005117">
    <property type="entry name" value="NiRdtase/SiRdtase_haem-b_fer"/>
</dbReference>
<feature type="domain" description="Nitrite/Sulfite reductase ferredoxin-like" evidence="8">
    <location>
        <begin position="298"/>
        <end position="344"/>
    </location>
</feature>
<keyword evidence="4 9" id="KW-0560">Oxidoreductase</keyword>
<dbReference type="InterPro" id="IPR012798">
    <property type="entry name" value="Cbl_synth_CobG-like"/>
</dbReference>
<evidence type="ECO:0000256" key="3">
    <source>
        <dbReference type="ARBA" id="ARBA00022723"/>
    </source>
</evidence>
<keyword evidence="6" id="KW-0411">Iron-sulfur</keyword>
<keyword evidence="1" id="KW-0004">4Fe-4S</keyword>
<dbReference type="InterPro" id="IPR045854">
    <property type="entry name" value="NO2/SO3_Rdtase_4Fe4S_sf"/>
</dbReference>
<dbReference type="Gene3D" id="3.90.480.20">
    <property type="match status" value="1"/>
</dbReference>
<dbReference type="Pfam" id="PF03460">
    <property type="entry name" value="NIR_SIR_ferr"/>
    <property type="match status" value="2"/>
</dbReference>
<keyword evidence="5" id="KW-0408">Iron</keyword>
<dbReference type="PANTHER" id="PTHR32439:SF9">
    <property type="entry name" value="BLR3264 PROTEIN"/>
    <property type="match status" value="1"/>
</dbReference>
<reference evidence="9 10" key="1">
    <citation type="submission" date="2022-10" db="EMBL/GenBank/DDBJ databases">
        <authorList>
            <person name="Xie J."/>
            <person name="Shen N."/>
        </authorList>
    </citation>
    <scope>NUCLEOTIDE SEQUENCE [LARGE SCALE GENOMIC DNA]</scope>
    <source>
        <strain evidence="9 10">YIM65594</strain>
    </source>
</reference>
<dbReference type="EC" id="1.14.13.83" evidence="9"/>
<dbReference type="SUPFAM" id="SSF55124">
    <property type="entry name" value="Nitrite/Sulfite reductase N-terminal domain-like"/>
    <property type="match status" value="2"/>
</dbReference>
<sequence>MPASPISALSVPPPEPGAGSGDACPGALRLHMADDGFLARIRIPGGVLSVDQARALAGAAGRLGDGMLHLTSRGNVQLRGLRDGCGGELAEVLGAAGLLPSAAHERVRNVVASPMSGLDGCGFVDVREWLTGLDAALCASSVTPELSGRFLFGLDDGRGDVAGLRPDVLVRGLPSGEAEVFLGEAGFRVPYGCAAEVAVAAAEVFVAVAREAGGRVWRVRELDVSVDELTRRLAGHPGLRPRGSAPDPAAQSPQGLEMPESPKGLDVAAPALGNLPPGAAGWARRPTVPRNSAARPEVTVPFGAIQPAQWNALVSLAEQLPQRELRLTPWRGVVVPGATQAQLADTGLVADPSSPWTRVAACIGRPGCAKAHADVRAEAAAHIGDAHPELPTYWSGCERRCGHPAEPYVDIVALPGGGHTITVPSVPHHTES</sequence>
<protein>
    <submittedName>
        <fullName evidence="9">Precorrin-3B synthase</fullName>
        <ecNumber evidence="9">1.14.13.83</ecNumber>
    </submittedName>
</protein>
<dbReference type="InterPro" id="IPR051329">
    <property type="entry name" value="NIR_SIR_4Fe-4S"/>
</dbReference>
<evidence type="ECO:0000256" key="5">
    <source>
        <dbReference type="ARBA" id="ARBA00023004"/>
    </source>
</evidence>